<comment type="caution">
    <text evidence="4">The sequence shown here is derived from an EMBL/GenBank/DDBJ whole genome shotgun (WGS) entry which is preliminary data.</text>
</comment>
<evidence type="ECO:0000313" key="5">
    <source>
        <dbReference type="Proteomes" id="UP000281112"/>
    </source>
</evidence>
<sequence>MATLGFNFSIDGLDDDTLVVREYQGHESIADSLDWQGKPCFGFRYQIDLASRRDDITAEQCVDKTALLEVVRNGEVLQRVHGIIRRFSKSDTGHHHTFYSVTLVPSLERLSLRHNSRSFQQKTVPEILSVLLQEMNISDYSFAVKKDCAQREFCVQYRETDLEFFHRLAAEEGLVYSFVHSEDKHLLLIIDNRDSFQTMDGEVPYNVLSGGATDTMYISQMTAHTQAEVSSVSEQDYSFKRPAYNFAQSAQADSIDYQLASYEHFDSPGRYKDDSVGKKFTQTRLEYLRRHAKTATGLSNHSQLQAGVMFTMSEHLDTEMNREWLLVSMDHQGTQPQALEEAGGHGETTYANQFTVIPSDTVWQAEPQPKPQVDGPCIATVVGPKGEEIYCDEYGRVKLLFPWDRYSNGDELSSCWVRVSHDWAGAEYGIVAIPRIGHEVIVSFLNGDPDQPIVTGRTYHANNTPPYTLPDNKTKTVLRTESHQGSGYNELSFEDQSGSEKISIHGQKDLDVLIENDHINDIKHDHHLTVENEHFTHVKANDHLTVNGEQRIKVTKNFSQDIGGSLQQKVSSLTAVQAGNAISLKSGAKIVVEGGAELTLKVGGSFVHLGGSGVSLVGPSINLNFGGSAGSGASYGGSSPTKPKVLAALENPDEIEDLASEASLVALATQVKNGIIEPVYEVITEVLPALAKLDVAAKEVCQKQGDGSCGKSDCECLNNA</sequence>
<evidence type="ECO:0000313" key="4">
    <source>
        <dbReference type="EMBL" id="RQW65083.1"/>
    </source>
</evidence>
<dbReference type="InterPro" id="IPR017847">
    <property type="entry name" value="T6SS_RhsGE_Vgr_subset"/>
</dbReference>
<dbReference type="SUPFAM" id="SSF69279">
    <property type="entry name" value="Phage tail proteins"/>
    <property type="match status" value="2"/>
</dbReference>
<evidence type="ECO:0000256" key="1">
    <source>
        <dbReference type="ARBA" id="ARBA00005558"/>
    </source>
</evidence>
<proteinExistence type="inferred from homology"/>
<dbReference type="EMBL" id="RJVQ01000001">
    <property type="protein sequence ID" value="RQW65083.1"/>
    <property type="molecule type" value="Genomic_DNA"/>
</dbReference>
<feature type="domain" description="Gp5/Type VI secretion system Vgr protein OB-fold" evidence="2">
    <location>
        <begin position="393"/>
        <end position="459"/>
    </location>
</feature>
<dbReference type="InterPro" id="IPR006533">
    <property type="entry name" value="T6SS_Vgr_RhsGE"/>
</dbReference>
<evidence type="ECO:0000259" key="2">
    <source>
        <dbReference type="Pfam" id="PF04717"/>
    </source>
</evidence>
<protein>
    <submittedName>
        <fullName evidence="4">Type VI secretion system tip protein VgrG</fullName>
    </submittedName>
</protein>
<dbReference type="InterPro" id="IPR054030">
    <property type="entry name" value="Gp5_Vgr_C"/>
</dbReference>
<dbReference type="Gene3D" id="3.55.50.10">
    <property type="entry name" value="Baseplate protein-like domains"/>
    <property type="match status" value="1"/>
</dbReference>
<dbReference type="Gene3D" id="4.10.220.110">
    <property type="match status" value="1"/>
</dbReference>
<dbReference type="AlphaFoldDB" id="A0A3N9TMK0"/>
<dbReference type="NCBIfam" id="TIGR01646">
    <property type="entry name" value="vgr_GE"/>
    <property type="match status" value="1"/>
</dbReference>
<dbReference type="Gene3D" id="2.40.50.230">
    <property type="entry name" value="Gp5 N-terminal domain"/>
    <property type="match status" value="1"/>
</dbReference>
<dbReference type="PANTHER" id="PTHR32305">
    <property type="match status" value="1"/>
</dbReference>
<dbReference type="NCBIfam" id="TIGR03361">
    <property type="entry name" value="VI_Rhs_Vgr"/>
    <property type="match status" value="1"/>
</dbReference>
<dbReference type="SUPFAM" id="SSF69349">
    <property type="entry name" value="Phage fibre proteins"/>
    <property type="match status" value="1"/>
</dbReference>
<dbReference type="RefSeq" id="WP_124935737.1">
    <property type="nucleotide sequence ID" value="NZ_RJVQ01000001.1"/>
</dbReference>
<dbReference type="InterPro" id="IPR050708">
    <property type="entry name" value="T6SS_VgrG/RHS"/>
</dbReference>
<gene>
    <name evidence="4" type="primary">tssI</name>
    <name evidence="4" type="ORF">EES38_03355</name>
</gene>
<dbReference type="Pfam" id="PF04717">
    <property type="entry name" value="Phage_base_V"/>
    <property type="match status" value="1"/>
</dbReference>
<dbReference type="OrthoDB" id="9762420at2"/>
<reference evidence="4 5" key="1">
    <citation type="submission" date="2018-11" db="EMBL/GenBank/DDBJ databases">
        <title>Vibrio LJC006 sp. nov., isolated from seawater during the bloom of the enteromorpha.</title>
        <authorList>
            <person name="Liang J."/>
        </authorList>
    </citation>
    <scope>NUCLEOTIDE SEQUENCE [LARGE SCALE GENOMIC DNA]</scope>
    <source>
        <strain evidence="4 5">LJC006</strain>
    </source>
</reference>
<dbReference type="PANTHER" id="PTHR32305:SF11">
    <property type="entry name" value="TYPE VI SECRETION SYSTEM SPIKE PROTEIN VGRG3"/>
    <property type="match status" value="1"/>
</dbReference>
<dbReference type="Gene3D" id="2.30.110.50">
    <property type="match status" value="1"/>
</dbReference>
<feature type="domain" description="Gp5/Type VI secretion system Vgr C-terminal trimerisation" evidence="3">
    <location>
        <begin position="477"/>
        <end position="581"/>
    </location>
</feature>
<dbReference type="InterPro" id="IPR037026">
    <property type="entry name" value="Vgr_OB-fold_dom_sf"/>
</dbReference>
<dbReference type="Proteomes" id="UP000281112">
    <property type="component" value="Unassembled WGS sequence"/>
</dbReference>
<dbReference type="SUPFAM" id="SSF69255">
    <property type="entry name" value="gp5 N-terminal domain-like"/>
    <property type="match status" value="1"/>
</dbReference>
<organism evidence="4 5">
    <name type="scientific">Vibrio viridaestus</name>
    <dbReference type="NCBI Taxonomy" id="2487322"/>
    <lineage>
        <taxon>Bacteria</taxon>
        <taxon>Pseudomonadati</taxon>
        <taxon>Pseudomonadota</taxon>
        <taxon>Gammaproteobacteria</taxon>
        <taxon>Vibrionales</taxon>
        <taxon>Vibrionaceae</taxon>
        <taxon>Vibrio</taxon>
    </lineage>
</organism>
<comment type="similarity">
    <text evidence="1">Belongs to the VgrG protein family.</text>
</comment>
<evidence type="ECO:0000259" key="3">
    <source>
        <dbReference type="Pfam" id="PF22178"/>
    </source>
</evidence>
<accession>A0A3N9TMK0</accession>
<dbReference type="Pfam" id="PF22178">
    <property type="entry name" value="Gp5_trimer_C"/>
    <property type="match status" value="1"/>
</dbReference>
<dbReference type="InterPro" id="IPR006531">
    <property type="entry name" value="Gp5/Vgr_OB"/>
</dbReference>
<name>A0A3N9TMK0_9VIBR</name>
<dbReference type="Pfam" id="PF05954">
    <property type="entry name" value="Phage_GPD"/>
    <property type="match status" value="1"/>
</dbReference>
<keyword evidence="5" id="KW-1185">Reference proteome</keyword>